<dbReference type="PROSITE" id="PS51257">
    <property type="entry name" value="PROKAR_LIPOPROTEIN"/>
    <property type="match status" value="1"/>
</dbReference>
<dbReference type="GO" id="GO:0016020">
    <property type="term" value="C:membrane"/>
    <property type="evidence" value="ECO:0007669"/>
    <property type="project" value="TreeGrafter"/>
</dbReference>
<evidence type="ECO:0000256" key="6">
    <source>
        <dbReference type="ARBA" id="ARBA00023049"/>
    </source>
</evidence>
<keyword evidence="10" id="KW-1185">Reference proteome</keyword>
<dbReference type="Proteomes" id="UP000325811">
    <property type="component" value="Chromosome II"/>
</dbReference>
<keyword evidence="7" id="KW-0732">Signal</keyword>
<dbReference type="EMBL" id="LR699554">
    <property type="protein sequence ID" value="VVD34105.1"/>
    <property type="molecule type" value="Genomic_DNA"/>
</dbReference>
<feature type="domain" description="Peptidase M48" evidence="8">
    <location>
        <begin position="87"/>
        <end position="232"/>
    </location>
</feature>
<keyword evidence="3" id="KW-0479">Metal-binding</keyword>
<evidence type="ECO:0000259" key="8">
    <source>
        <dbReference type="Pfam" id="PF01435"/>
    </source>
</evidence>
<dbReference type="GO" id="GO:0046872">
    <property type="term" value="F:metal ion binding"/>
    <property type="evidence" value="ECO:0007669"/>
    <property type="project" value="UniProtKB-KW"/>
</dbReference>
<keyword evidence="2" id="KW-0645">Protease</keyword>
<evidence type="ECO:0000313" key="10">
    <source>
        <dbReference type="Proteomes" id="UP000325811"/>
    </source>
</evidence>
<reference evidence="9 10" key="1">
    <citation type="submission" date="2019-08" db="EMBL/GenBank/DDBJ databases">
        <authorList>
            <person name="Herpell B J."/>
        </authorList>
    </citation>
    <scope>NUCLEOTIDE SEQUENCE [LARGE SCALE GENOMIC DNA]</scope>
    <source>
        <strain evidence="10">Msb3</strain>
    </source>
</reference>
<evidence type="ECO:0000256" key="3">
    <source>
        <dbReference type="ARBA" id="ARBA00022723"/>
    </source>
</evidence>
<comment type="cofactor">
    <cofactor evidence="1">
        <name>Zn(2+)</name>
        <dbReference type="ChEBI" id="CHEBI:29105"/>
    </cofactor>
</comment>
<evidence type="ECO:0000313" key="9">
    <source>
        <dbReference type="EMBL" id="VVD34105.1"/>
    </source>
</evidence>
<gene>
    <name evidence="9" type="ORF">PDMSB3_2821</name>
</gene>
<dbReference type="AlphaFoldDB" id="A0A5Q4ZKG6"/>
<dbReference type="GO" id="GO:0004222">
    <property type="term" value="F:metalloendopeptidase activity"/>
    <property type="evidence" value="ECO:0007669"/>
    <property type="project" value="InterPro"/>
</dbReference>
<keyword evidence="5" id="KW-0862">Zinc</keyword>
<accession>A0A5Q4ZKG6</accession>
<feature type="chain" id="PRO_5024999295" evidence="7">
    <location>
        <begin position="24"/>
        <end position="571"/>
    </location>
</feature>
<sequence>MIMHTGRRYFCSACAGLLLGACADVKLPGSLSNLNIGGGSPKGAPTLDTVGSIPPPPARDWPDIRLDLMNARADGWGLVPMPEMEAYLNGLLATIKKTAGTPNYPGSVHIISENGLNANSSPGGNIFVSVGWLQSAESEDEIFAILSHEFGHIYLNHHAIFDARTAGDTSLAVVSLAWTVTNKSPTSNTWTGVDNIAVVQTLGTRVLFPAWQRSVEEQADRFGATISLRCGYSYVDGFKAFFERVIAYDQDAKTRRQKLREKQLQAGREKAGQQAAAQARAQPVAPAVGGGAAQTVNQLTSIGELRDAVAQYTSVRAGAQASVAENLFDARAVIDDQISAQLETLHDDHGDPAAREDNLTELVRPMLGDKRPDPRIEPWNAARKRGSTALILAHYRAISDLQDLQAAGNYPQALQVASTVASGPTADHAYPVFLLSNLMTLSRLAPPDTQTQVLRRNLSSRDRSWAVQTNLSNRIGQKDPKQGEAFLLQQFEYFGRTSVTWPGVISWYREHGDVNRAKQLALSCTAEHPEMRAACVAASQTPAQKKSDDQAGGFSKAVDKMFDQAKGLLPK</sequence>
<evidence type="ECO:0000256" key="2">
    <source>
        <dbReference type="ARBA" id="ARBA00022670"/>
    </source>
</evidence>
<dbReference type="CDD" id="cd07324">
    <property type="entry name" value="M48C_Oma1-like"/>
    <property type="match status" value="1"/>
</dbReference>
<dbReference type="InterPro" id="IPR001915">
    <property type="entry name" value="Peptidase_M48"/>
</dbReference>
<evidence type="ECO:0000256" key="7">
    <source>
        <dbReference type="SAM" id="SignalP"/>
    </source>
</evidence>
<dbReference type="Pfam" id="PF01435">
    <property type="entry name" value="Peptidase_M48"/>
    <property type="match status" value="1"/>
</dbReference>
<evidence type="ECO:0000256" key="5">
    <source>
        <dbReference type="ARBA" id="ARBA00022833"/>
    </source>
</evidence>
<keyword evidence="6" id="KW-0482">Metalloprotease</keyword>
<name>A0A5Q4ZKG6_9BURK</name>
<protein>
    <submittedName>
        <fullName evidence="9">Peptidase family M48</fullName>
    </submittedName>
</protein>
<proteinExistence type="predicted"/>
<dbReference type="InterPro" id="IPR051156">
    <property type="entry name" value="Mito/Outer_Membr_Metalloprot"/>
</dbReference>
<evidence type="ECO:0000256" key="4">
    <source>
        <dbReference type="ARBA" id="ARBA00022801"/>
    </source>
</evidence>
<dbReference type="PANTHER" id="PTHR22726:SF1">
    <property type="entry name" value="METALLOENDOPEPTIDASE OMA1, MITOCHONDRIAL"/>
    <property type="match status" value="1"/>
</dbReference>
<dbReference type="GO" id="GO:0051603">
    <property type="term" value="P:proteolysis involved in protein catabolic process"/>
    <property type="evidence" value="ECO:0007669"/>
    <property type="project" value="TreeGrafter"/>
</dbReference>
<feature type="signal peptide" evidence="7">
    <location>
        <begin position="1"/>
        <end position="23"/>
    </location>
</feature>
<dbReference type="PANTHER" id="PTHR22726">
    <property type="entry name" value="METALLOENDOPEPTIDASE OMA1"/>
    <property type="match status" value="1"/>
</dbReference>
<dbReference type="KEGG" id="pdio:PDMSB3_2821.1"/>
<organism evidence="9 10">
    <name type="scientific">Paraburkholderia dioscoreae</name>
    <dbReference type="NCBI Taxonomy" id="2604047"/>
    <lineage>
        <taxon>Bacteria</taxon>
        <taxon>Pseudomonadati</taxon>
        <taxon>Pseudomonadota</taxon>
        <taxon>Betaproteobacteria</taxon>
        <taxon>Burkholderiales</taxon>
        <taxon>Burkholderiaceae</taxon>
        <taxon>Paraburkholderia</taxon>
    </lineage>
</organism>
<keyword evidence="4" id="KW-0378">Hydrolase</keyword>
<evidence type="ECO:0000256" key="1">
    <source>
        <dbReference type="ARBA" id="ARBA00001947"/>
    </source>
</evidence>
<dbReference type="Gene3D" id="3.30.2010.10">
    <property type="entry name" value="Metalloproteases ('zincins'), catalytic domain"/>
    <property type="match status" value="1"/>
</dbReference>